<accession>A0A7X0U5Q8</accession>
<keyword evidence="2" id="KW-1185">Reference proteome</keyword>
<name>A0A7X0U5Q8_9ACTN</name>
<dbReference type="RefSeq" id="WP_185110653.1">
    <property type="nucleotide sequence ID" value="NZ_BAAAXY010000153.1"/>
</dbReference>
<dbReference type="Proteomes" id="UP000565579">
    <property type="component" value="Unassembled WGS sequence"/>
</dbReference>
<evidence type="ECO:0000313" key="2">
    <source>
        <dbReference type="Proteomes" id="UP000565579"/>
    </source>
</evidence>
<evidence type="ECO:0000313" key="1">
    <source>
        <dbReference type="EMBL" id="MBB6556171.1"/>
    </source>
</evidence>
<dbReference type="EMBL" id="JACHMI010000001">
    <property type="protein sequence ID" value="MBB6556171.1"/>
    <property type="molecule type" value="Genomic_DNA"/>
</dbReference>
<reference evidence="1 2" key="1">
    <citation type="submission" date="2020-08" db="EMBL/GenBank/DDBJ databases">
        <title>Sequencing the genomes of 1000 actinobacteria strains.</title>
        <authorList>
            <person name="Klenk H.-P."/>
        </authorList>
    </citation>
    <scope>NUCLEOTIDE SEQUENCE [LARGE SCALE GENOMIC DNA]</scope>
    <source>
        <strain evidence="1 2">DSM 43768</strain>
    </source>
</reference>
<comment type="caution">
    <text evidence="1">The sequence shown here is derived from an EMBL/GenBank/DDBJ whole genome shotgun (WGS) entry which is preliminary data.</text>
</comment>
<sequence>MPDDLRDLPERRCPECPDGRLVAMEKNLDLSMPSWRRFDCGHFVDDRARLNEVTVSFVRDIPVLEPPTTDVSFTLRGSPDDLTRVMFRDHDGTVREGLNITNLIAPEQRVKLSAALTRAFGVTPRAEFVPLDDLDALE</sequence>
<proteinExistence type="predicted"/>
<dbReference type="AlphaFoldDB" id="A0A7X0U5Q8"/>
<protein>
    <submittedName>
        <fullName evidence="1">Uncharacterized protein</fullName>
    </submittedName>
</protein>
<gene>
    <name evidence="1" type="ORF">HD593_010966</name>
</gene>
<organism evidence="1 2">
    <name type="scientific">Nonomuraea rubra</name>
    <dbReference type="NCBI Taxonomy" id="46180"/>
    <lineage>
        <taxon>Bacteria</taxon>
        <taxon>Bacillati</taxon>
        <taxon>Actinomycetota</taxon>
        <taxon>Actinomycetes</taxon>
        <taxon>Streptosporangiales</taxon>
        <taxon>Streptosporangiaceae</taxon>
        <taxon>Nonomuraea</taxon>
    </lineage>
</organism>